<comment type="caution">
    <text evidence="1">The sequence shown here is derived from an EMBL/GenBank/DDBJ whole genome shotgun (WGS) entry which is preliminary data.</text>
</comment>
<organism evidence="1 2">
    <name type="scientific">Chlorella ohadii</name>
    <dbReference type="NCBI Taxonomy" id="2649997"/>
    <lineage>
        <taxon>Eukaryota</taxon>
        <taxon>Viridiplantae</taxon>
        <taxon>Chlorophyta</taxon>
        <taxon>core chlorophytes</taxon>
        <taxon>Trebouxiophyceae</taxon>
        <taxon>Chlorellales</taxon>
        <taxon>Chlorellaceae</taxon>
        <taxon>Chlorella clade</taxon>
        <taxon>Chlorella</taxon>
    </lineage>
</organism>
<dbReference type="Proteomes" id="UP001205105">
    <property type="component" value="Unassembled WGS sequence"/>
</dbReference>
<evidence type="ECO:0000313" key="1">
    <source>
        <dbReference type="EMBL" id="KAI7843387.1"/>
    </source>
</evidence>
<accession>A0AAD5DTJ3</accession>
<reference evidence="1" key="1">
    <citation type="submission" date="2020-11" db="EMBL/GenBank/DDBJ databases">
        <title>Chlorella ohadii genome sequencing and assembly.</title>
        <authorList>
            <person name="Murik O."/>
            <person name="Treves H."/>
            <person name="Kedem I."/>
            <person name="Shotland Y."/>
            <person name="Kaplan A."/>
        </authorList>
    </citation>
    <scope>NUCLEOTIDE SEQUENCE</scope>
    <source>
        <strain evidence="1">1</strain>
    </source>
</reference>
<dbReference type="EMBL" id="JADXDR010000039">
    <property type="protein sequence ID" value="KAI7843387.1"/>
    <property type="molecule type" value="Genomic_DNA"/>
</dbReference>
<keyword evidence="2" id="KW-1185">Reference proteome</keyword>
<sequence>MFDNEGNPLLDDYVCEACTLPPEQQWAYIEARLRRMKKMGYYIHDYPRDKIWEALGQPPVAARYDIDGESDDEDAKRWLKLKCGDGEAGSNGCTGL</sequence>
<name>A0AAD5DTJ3_9CHLO</name>
<evidence type="ECO:0000313" key="2">
    <source>
        <dbReference type="Proteomes" id="UP001205105"/>
    </source>
</evidence>
<gene>
    <name evidence="1" type="ORF">COHA_002985</name>
</gene>
<proteinExistence type="predicted"/>
<protein>
    <submittedName>
        <fullName evidence="1">Uncharacterized protein</fullName>
    </submittedName>
</protein>
<dbReference type="AlphaFoldDB" id="A0AAD5DTJ3"/>